<evidence type="ECO:0000256" key="2">
    <source>
        <dbReference type="ARBA" id="ARBA00023125"/>
    </source>
</evidence>
<dbReference type="SUPFAM" id="SSF46785">
    <property type="entry name" value="Winged helix' DNA-binding domain"/>
    <property type="match status" value="1"/>
</dbReference>
<dbReference type="SMART" id="SM00344">
    <property type="entry name" value="HTH_ASNC"/>
    <property type="match status" value="1"/>
</dbReference>
<dbReference type="PANTHER" id="PTHR30154">
    <property type="entry name" value="LEUCINE-RESPONSIVE REGULATORY PROTEIN"/>
    <property type="match status" value="1"/>
</dbReference>
<evidence type="ECO:0000259" key="4">
    <source>
        <dbReference type="PROSITE" id="PS50956"/>
    </source>
</evidence>
<feature type="domain" description="HTH asnC-type" evidence="4">
    <location>
        <begin position="3"/>
        <end position="63"/>
    </location>
</feature>
<dbReference type="InterPro" id="IPR036388">
    <property type="entry name" value="WH-like_DNA-bd_sf"/>
</dbReference>
<proteinExistence type="predicted"/>
<dbReference type="InterPro" id="IPR036390">
    <property type="entry name" value="WH_DNA-bd_sf"/>
</dbReference>
<dbReference type="Gene3D" id="1.10.10.10">
    <property type="entry name" value="Winged helix-like DNA-binding domain superfamily/Winged helix DNA-binding domain"/>
    <property type="match status" value="1"/>
</dbReference>
<accession>A0ABD5DTA2</accession>
<dbReference type="InterPro" id="IPR011008">
    <property type="entry name" value="Dimeric_a/b-barrel"/>
</dbReference>
<keyword evidence="1" id="KW-0805">Transcription regulation</keyword>
<sequence>MELDRFDKQILEILSHEDLNLNELSERINLSVSSVHRRIKHLIEANIMGQLKREINFSKLGFTLHILLQVSLSKHDSETFDKFLSEIEAIPEVTNAFLVTGQSADFILELVARNMDDYSEILLRRIGKIDNVVALHSSFVIKEYNVFNCYNLLNKALYTIKIDNSLK</sequence>
<dbReference type="GO" id="GO:0006355">
    <property type="term" value="P:regulation of DNA-templated transcription"/>
    <property type="evidence" value="ECO:0007669"/>
    <property type="project" value="UniProtKB-ARBA"/>
</dbReference>
<reference evidence="5" key="1">
    <citation type="submission" date="2019-07" db="EMBL/GenBank/DDBJ databases">
        <title>Biological characteristics of mucoid Acinetobacter baumannii from a general hospital in China.</title>
        <authorList>
            <person name="Hua X."/>
            <person name="Yu Y."/>
        </authorList>
    </citation>
    <scope>NUCLEOTIDE SEQUENCE</scope>
    <source>
        <strain evidence="5">N8</strain>
    </source>
</reference>
<dbReference type="InterPro" id="IPR019887">
    <property type="entry name" value="Tscrpt_reg_AsnC/Lrp_C"/>
</dbReference>
<dbReference type="AlphaFoldDB" id="A0ABD5DTA2"/>
<keyword evidence="2" id="KW-0238">DNA-binding</keyword>
<dbReference type="EMBL" id="VMAF01000029">
    <property type="protein sequence ID" value="MDR8432560.1"/>
    <property type="molecule type" value="Genomic_DNA"/>
</dbReference>
<dbReference type="InterPro" id="IPR000485">
    <property type="entry name" value="AsnC-type_HTH_dom"/>
</dbReference>
<dbReference type="GO" id="GO:0003677">
    <property type="term" value="F:DNA binding"/>
    <property type="evidence" value="ECO:0007669"/>
    <property type="project" value="UniProtKB-KW"/>
</dbReference>
<dbReference type="CDD" id="cd00090">
    <property type="entry name" value="HTH_ARSR"/>
    <property type="match status" value="1"/>
</dbReference>
<organism evidence="5">
    <name type="scientific">Acinetobacter baumannii</name>
    <dbReference type="NCBI Taxonomy" id="470"/>
    <lineage>
        <taxon>Bacteria</taxon>
        <taxon>Pseudomonadati</taxon>
        <taxon>Pseudomonadota</taxon>
        <taxon>Gammaproteobacteria</taxon>
        <taxon>Moraxellales</taxon>
        <taxon>Moraxellaceae</taxon>
        <taxon>Acinetobacter</taxon>
        <taxon>Acinetobacter calcoaceticus/baumannii complex</taxon>
    </lineage>
</organism>
<dbReference type="InterPro" id="IPR019888">
    <property type="entry name" value="Tscrpt_reg_AsnC-like"/>
</dbReference>
<evidence type="ECO:0000256" key="3">
    <source>
        <dbReference type="ARBA" id="ARBA00023163"/>
    </source>
</evidence>
<protein>
    <submittedName>
        <fullName evidence="5">Lrp/AsnC family transcriptional regulator</fullName>
    </submittedName>
</protein>
<comment type="caution">
    <text evidence="5">The sequence shown here is derived from an EMBL/GenBank/DDBJ whole genome shotgun (WGS) entry which is preliminary data.</text>
</comment>
<dbReference type="InterPro" id="IPR011991">
    <property type="entry name" value="ArsR-like_HTH"/>
</dbReference>
<dbReference type="Pfam" id="PF13412">
    <property type="entry name" value="HTH_24"/>
    <property type="match status" value="1"/>
</dbReference>
<name>A0ABD5DTA2_ACIBA</name>
<evidence type="ECO:0000313" key="5">
    <source>
        <dbReference type="EMBL" id="MDR8432560.1"/>
    </source>
</evidence>
<keyword evidence="3" id="KW-0804">Transcription</keyword>
<dbReference type="Pfam" id="PF01037">
    <property type="entry name" value="AsnC_trans_reg"/>
    <property type="match status" value="1"/>
</dbReference>
<dbReference type="SUPFAM" id="SSF54909">
    <property type="entry name" value="Dimeric alpha+beta barrel"/>
    <property type="match status" value="1"/>
</dbReference>
<dbReference type="PANTHER" id="PTHR30154:SF34">
    <property type="entry name" value="TRANSCRIPTIONAL REGULATOR AZLB"/>
    <property type="match status" value="1"/>
</dbReference>
<dbReference type="RefSeq" id="WP_045131218.1">
    <property type="nucleotide sequence ID" value="NZ_CP013924.1"/>
</dbReference>
<dbReference type="PROSITE" id="PS50956">
    <property type="entry name" value="HTH_ASNC_2"/>
    <property type="match status" value="1"/>
</dbReference>
<gene>
    <name evidence="5" type="ORF">FPK63_15940</name>
</gene>
<evidence type="ECO:0000256" key="1">
    <source>
        <dbReference type="ARBA" id="ARBA00023015"/>
    </source>
</evidence>
<dbReference type="Gene3D" id="3.30.70.920">
    <property type="match status" value="1"/>
</dbReference>